<gene>
    <name evidence="1" type="ORF">MNBD_GAMMA25-1766</name>
</gene>
<dbReference type="PANTHER" id="PTHR16222">
    <property type="entry name" value="ADP-RIBOSYLGLYCOHYDROLASE"/>
    <property type="match status" value="1"/>
</dbReference>
<name>A0A3B1BDL0_9ZZZZ</name>
<dbReference type="InterPro" id="IPR005502">
    <property type="entry name" value="Ribosyl_crysJ1"/>
</dbReference>
<organism evidence="1">
    <name type="scientific">hydrothermal vent metagenome</name>
    <dbReference type="NCBI Taxonomy" id="652676"/>
    <lineage>
        <taxon>unclassified sequences</taxon>
        <taxon>metagenomes</taxon>
        <taxon>ecological metagenomes</taxon>
    </lineage>
</organism>
<dbReference type="PANTHER" id="PTHR16222:SF12">
    <property type="entry name" value="ADP-RIBOSYLGLYCOHYDROLASE-RELATED"/>
    <property type="match status" value="1"/>
</dbReference>
<protein>
    <submittedName>
        <fullName evidence="1">ADP-ribosyl-[dinitrogen reductase] glycohydrolase</fullName>
        <ecNumber evidence="1">3.2.2.24</ecNumber>
    </submittedName>
</protein>
<dbReference type="EC" id="3.2.2.24" evidence="1"/>
<dbReference type="InterPro" id="IPR050792">
    <property type="entry name" value="ADP-ribosylglycohydrolase"/>
</dbReference>
<dbReference type="InterPro" id="IPR036705">
    <property type="entry name" value="Ribosyl_crysJ1_sf"/>
</dbReference>
<dbReference type="SUPFAM" id="SSF101478">
    <property type="entry name" value="ADP-ribosylglycohydrolase"/>
    <property type="match status" value="1"/>
</dbReference>
<accession>A0A3B1BDL0</accession>
<dbReference type="InterPro" id="IPR013479">
    <property type="entry name" value="ADP-ribosyl_diN_reduct_hydro"/>
</dbReference>
<dbReference type="Gene3D" id="1.10.4080.10">
    <property type="entry name" value="ADP-ribosylation/Crystallin J1"/>
    <property type="match status" value="1"/>
</dbReference>
<dbReference type="NCBIfam" id="TIGR02662">
    <property type="entry name" value="dinitro_DRAG"/>
    <property type="match status" value="1"/>
</dbReference>
<dbReference type="AlphaFoldDB" id="A0A3B1BDL0"/>
<dbReference type="EMBL" id="UOFY01000045">
    <property type="protein sequence ID" value="VAX10093.1"/>
    <property type="molecule type" value="Genomic_DNA"/>
</dbReference>
<evidence type="ECO:0000313" key="1">
    <source>
        <dbReference type="EMBL" id="VAX10093.1"/>
    </source>
</evidence>
<reference evidence="1" key="1">
    <citation type="submission" date="2018-06" db="EMBL/GenBank/DDBJ databases">
        <authorList>
            <person name="Zhirakovskaya E."/>
        </authorList>
    </citation>
    <scope>NUCLEOTIDE SEQUENCE</scope>
</reference>
<keyword evidence="1" id="KW-0378">Hydrolase</keyword>
<dbReference type="GO" id="GO:0047407">
    <property type="term" value="F:ADP-ribosyl-[dinitrogen reductase] hydrolase activity"/>
    <property type="evidence" value="ECO:0007669"/>
    <property type="project" value="UniProtKB-EC"/>
</dbReference>
<dbReference type="Pfam" id="PF03747">
    <property type="entry name" value="ADP_ribosyl_GH"/>
    <property type="match status" value="1"/>
</dbReference>
<keyword evidence="1" id="KW-0326">Glycosidase</keyword>
<sequence>MSSSRDQSANDRAKAAYLGLAIGDALGVTVEFMTPNEIQHLHGVHKNIVGGGWLKLKSGMVTDDTQMSLALGSALLSCAQVDARVIAESFSEWMRSKPVDIGNTVRRGLIHYRTHGETSSPKSEYSAGNGACMRCLPIALASLGHDKETVRLASRTQAHITHHADLSDAGTEHIIELVQMAIRNHSLTELEACSQIFVRDNPEYRFDNKKISNPSGFIVETLQVVLQSFYSTHDFESCLIEVVNRGGDADTTGAIAGMLAGAYYDLDSLPQRWRDKLDQGVGELCAIQADKLMALAPIDVAGMGVL</sequence>
<proteinExistence type="predicted"/>